<proteinExistence type="predicted"/>
<dbReference type="EMBL" id="KZ994244">
    <property type="protein sequence ID" value="RKO93431.1"/>
    <property type="molecule type" value="Genomic_DNA"/>
</dbReference>
<sequence length="464" mass="51552">MFPAPLGSRRTDPGDELVRINVGYCSEAAMESGADVGTQLRAVRTLPAELVAEVLRWTRTERQGNWTRRRILLACCSVSKAWYHPARAALLADLDVDTPCRLPLLALSCLASDALQRGPDGRLPPLRRLSIEPVAMPSMRVLNFALPMFANLRVLIIDRATATVSLRSDSLSWRGIATILEASKRLVVFTWREPTQPADKPELPLDDQEWAIIEKRVRTLVSFEFAPRRKSTPDEKPSVMRIIEAVGPGIRQWAVTGHEDISSLVPGACQNLELLRVSATLGPLRPGFFTSLAARAPSLRKVIFRENTTAANRDVADLLNSFPGIEELDLGGQYLLSDAALYLLLNHRPLKVLDIKGTNFTAPAVISLLAARGSLLESLSIEETRWPTLRALQSIGTHTPKLSVLLLKGCHKLRSTHAKIAKCFPSLRFISRYRWDDALPDGVQMFRSEYDDFSGYSMINSSIR</sequence>
<evidence type="ECO:0008006" key="3">
    <source>
        <dbReference type="Google" id="ProtNLM"/>
    </source>
</evidence>
<dbReference type="AlphaFoldDB" id="A0A4P9WKD3"/>
<dbReference type="Gene3D" id="3.80.10.10">
    <property type="entry name" value="Ribonuclease Inhibitor"/>
    <property type="match status" value="1"/>
</dbReference>
<dbReference type="InterPro" id="IPR032675">
    <property type="entry name" value="LRR_dom_sf"/>
</dbReference>
<name>A0A4P9WKD3_9FUNG</name>
<gene>
    <name evidence="1" type="ORF">BDK51DRAFT_46031</name>
</gene>
<accession>A0A4P9WKD3</accession>
<evidence type="ECO:0000313" key="1">
    <source>
        <dbReference type="EMBL" id="RKO93431.1"/>
    </source>
</evidence>
<dbReference type="SUPFAM" id="SSF52047">
    <property type="entry name" value="RNI-like"/>
    <property type="match status" value="1"/>
</dbReference>
<reference evidence="2" key="1">
    <citation type="journal article" date="2018" name="Nat. Microbiol.">
        <title>Leveraging single-cell genomics to expand the fungal tree of life.</title>
        <authorList>
            <person name="Ahrendt S.R."/>
            <person name="Quandt C.A."/>
            <person name="Ciobanu D."/>
            <person name="Clum A."/>
            <person name="Salamov A."/>
            <person name="Andreopoulos B."/>
            <person name="Cheng J.F."/>
            <person name="Woyke T."/>
            <person name="Pelin A."/>
            <person name="Henrissat B."/>
            <person name="Reynolds N.K."/>
            <person name="Benny G.L."/>
            <person name="Smith M.E."/>
            <person name="James T.Y."/>
            <person name="Grigoriev I.V."/>
        </authorList>
    </citation>
    <scope>NUCLEOTIDE SEQUENCE [LARGE SCALE GENOMIC DNA]</scope>
</reference>
<organism evidence="1 2">
    <name type="scientific">Blyttiomyces helicus</name>
    <dbReference type="NCBI Taxonomy" id="388810"/>
    <lineage>
        <taxon>Eukaryota</taxon>
        <taxon>Fungi</taxon>
        <taxon>Fungi incertae sedis</taxon>
        <taxon>Chytridiomycota</taxon>
        <taxon>Chytridiomycota incertae sedis</taxon>
        <taxon>Chytridiomycetes</taxon>
        <taxon>Chytridiomycetes incertae sedis</taxon>
        <taxon>Blyttiomyces</taxon>
    </lineage>
</organism>
<keyword evidence="2" id="KW-1185">Reference proteome</keyword>
<evidence type="ECO:0000313" key="2">
    <source>
        <dbReference type="Proteomes" id="UP000269721"/>
    </source>
</evidence>
<dbReference type="Proteomes" id="UP000269721">
    <property type="component" value="Unassembled WGS sequence"/>
</dbReference>
<protein>
    <recommendedName>
        <fullName evidence="3">F-box domain-containing protein</fullName>
    </recommendedName>
</protein>